<evidence type="ECO:0000313" key="3">
    <source>
        <dbReference type="Proteomes" id="UP001157091"/>
    </source>
</evidence>
<gene>
    <name evidence="2" type="ORF">GCM10025864_35460</name>
</gene>
<proteinExistence type="predicted"/>
<protein>
    <submittedName>
        <fullName evidence="2">Uncharacterized protein</fullName>
    </submittedName>
</protein>
<comment type="caution">
    <text evidence="2">The sequence shown here is derived from an EMBL/GenBank/DDBJ whole genome shotgun (WGS) entry which is preliminary data.</text>
</comment>
<organism evidence="2 3">
    <name type="scientific">Luteimicrobium album</name>
    <dbReference type="NCBI Taxonomy" id="1054550"/>
    <lineage>
        <taxon>Bacteria</taxon>
        <taxon>Bacillati</taxon>
        <taxon>Actinomycetota</taxon>
        <taxon>Actinomycetes</taxon>
        <taxon>Micrococcales</taxon>
        <taxon>Luteimicrobium</taxon>
    </lineage>
</organism>
<evidence type="ECO:0000256" key="1">
    <source>
        <dbReference type="SAM" id="MobiDB-lite"/>
    </source>
</evidence>
<keyword evidence="3" id="KW-1185">Reference proteome</keyword>
<feature type="region of interest" description="Disordered" evidence="1">
    <location>
        <begin position="193"/>
        <end position="224"/>
    </location>
</feature>
<feature type="compositionally biased region" description="Basic and acidic residues" evidence="1">
    <location>
        <begin position="57"/>
        <end position="77"/>
    </location>
</feature>
<accession>A0ABQ6I6F1</accession>
<reference evidence="3" key="1">
    <citation type="journal article" date="2019" name="Int. J. Syst. Evol. Microbiol.">
        <title>The Global Catalogue of Microorganisms (GCM) 10K type strain sequencing project: providing services to taxonomists for standard genome sequencing and annotation.</title>
        <authorList>
            <consortium name="The Broad Institute Genomics Platform"/>
            <consortium name="The Broad Institute Genome Sequencing Center for Infectious Disease"/>
            <person name="Wu L."/>
            <person name="Ma J."/>
        </authorList>
    </citation>
    <scope>NUCLEOTIDE SEQUENCE [LARGE SCALE GENOMIC DNA]</scope>
    <source>
        <strain evidence="3">NBRC 106348</strain>
    </source>
</reference>
<feature type="region of interest" description="Disordered" evidence="1">
    <location>
        <begin position="57"/>
        <end position="87"/>
    </location>
</feature>
<name>A0ABQ6I6F1_9MICO</name>
<evidence type="ECO:0000313" key="2">
    <source>
        <dbReference type="EMBL" id="GMA25787.1"/>
    </source>
</evidence>
<sequence length="224" mass="24490">MLELALGVGRRDPEGLREVLLVDAAHRGGPTAVGREHPVEPRDDERALVLERGHVRLHGREPDAPRQVERGRLGVHEVRRRRPGRARELEDVRGRRAVAHANPPLAVARESDLRLHAGQGGQGVEAVPRAAVRRGLAQHRRDSRVVEGLGAGRRRGVRLPGGHQHDGARRVAPVHGQERERVVGVDAVLARHGVPGAPLGQQALEPDPHARGVRARRGAERKEL</sequence>
<dbReference type="Proteomes" id="UP001157091">
    <property type="component" value="Unassembled WGS sequence"/>
</dbReference>
<dbReference type="EMBL" id="BSUK01000001">
    <property type="protein sequence ID" value="GMA25787.1"/>
    <property type="molecule type" value="Genomic_DNA"/>
</dbReference>